<proteinExistence type="predicted"/>
<evidence type="ECO:0000256" key="2">
    <source>
        <dbReference type="SAM" id="SignalP"/>
    </source>
</evidence>
<reference evidence="4 5" key="1">
    <citation type="submission" date="2016-05" db="EMBL/GenBank/DDBJ databases">
        <title>Draft Genome Sequences of Stenotrophomonas maltophilia Strains Sm32COP, Sm41DVV, Sm46PAILV, SmF3, SmF22, SmSOFb1 and SmCVFa1, Isolated from Different Manures, in France.</title>
        <authorList>
            <person name="Nazaret S."/>
            <person name="Bodilis J."/>
        </authorList>
    </citation>
    <scope>NUCLEOTIDE SEQUENCE [LARGE SCALE GENOMIC DNA]</scope>
    <source>
        <strain evidence="4 5">Sm46PAILV</strain>
    </source>
</reference>
<protein>
    <submittedName>
        <fullName evidence="4">Porin</fullName>
    </submittedName>
</protein>
<dbReference type="AlphaFoldDB" id="A0A1A6XXR4"/>
<dbReference type="Gene3D" id="2.40.160.20">
    <property type="match status" value="1"/>
</dbReference>
<feature type="domain" description="Outer membrane protein beta-barrel" evidence="3">
    <location>
        <begin position="13"/>
        <end position="197"/>
    </location>
</feature>
<keyword evidence="1 2" id="KW-0732">Signal</keyword>
<dbReference type="RefSeq" id="WP_065198493.1">
    <property type="nucleotide sequence ID" value="NZ_LYVJ01000004.1"/>
</dbReference>
<comment type="caution">
    <text evidence="4">The sequence shown here is derived from an EMBL/GenBank/DDBJ whole genome shotgun (WGS) entry which is preliminary data.</text>
</comment>
<accession>A0A1A6XXR4</accession>
<dbReference type="InterPro" id="IPR011250">
    <property type="entry name" value="OMP/PagP_B-barrel"/>
</dbReference>
<name>A0A1A6XXR4_STEMA</name>
<feature type="signal peptide" evidence="2">
    <location>
        <begin position="1"/>
        <end position="23"/>
    </location>
</feature>
<evidence type="ECO:0000256" key="1">
    <source>
        <dbReference type="ARBA" id="ARBA00022729"/>
    </source>
</evidence>
<evidence type="ECO:0000313" key="4">
    <source>
        <dbReference type="EMBL" id="OBU68372.1"/>
    </source>
</evidence>
<dbReference type="EMBL" id="LYVJ01000004">
    <property type="protein sequence ID" value="OBU68372.1"/>
    <property type="molecule type" value="Genomic_DNA"/>
</dbReference>
<dbReference type="InterPro" id="IPR027385">
    <property type="entry name" value="Beta-barrel_OMP"/>
</dbReference>
<evidence type="ECO:0000313" key="5">
    <source>
        <dbReference type="Proteomes" id="UP000092256"/>
    </source>
</evidence>
<organism evidence="4 5">
    <name type="scientific">Stenotrophomonas maltophilia</name>
    <name type="common">Pseudomonas maltophilia</name>
    <name type="synonym">Xanthomonas maltophilia</name>
    <dbReference type="NCBI Taxonomy" id="40324"/>
    <lineage>
        <taxon>Bacteria</taxon>
        <taxon>Pseudomonadati</taxon>
        <taxon>Pseudomonadota</taxon>
        <taxon>Gammaproteobacteria</taxon>
        <taxon>Lysobacterales</taxon>
        <taxon>Lysobacteraceae</taxon>
        <taxon>Stenotrophomonas</taxon>
        <taxon>Stenotrophomonas maltophilia group</taxon>
    </lineage>
</organism>
<dbReference type="SUPFAM" id="SSF56925">
    <property type="entry name" value="OMPA-like"/>
    <property type="match status" value="1"/>
</dbReference>
<feature type="chain" id="PRO_5008353771" evidence="2">
    <location>
        <begin position="24"/>
        <end position="229"/>
    </location>
</feature>
<dbReference type="Proteomes" id="UP000092256">
    <property type="component" value="Unassembled WGS sequence"/>
</dbReference>
<dbReference type="Pfam" id="PF13505">
    <property type="entry name" value="OMP_b-brl"/>
    <property type="match status" value="1"/>
</dbReference>
<evidence type="ECO:0000259" key="3">
    <source>
        <dbReference type="Pfam" id="PF13505"/>
    </source>
</evidence>
<sequence length="229" mass="24861">MNKNFILLAAMICGGLMSTEVCAADAAQGHYATIRVTDAHHQARNMDASARPGIGQFVAGDQRQHFTTGSVGLGYAYGNGWRTEGEYVARRTDTYTSGSSVFATSFNNHDVRSQRLMLNVYRDYAINGAWSVYGTAGAGLSQLQSGGWQGNEGRQYAKATRTGLAWSFGAGVSYSPTERLVMDLGYRYADLGTAESGWNTFGNARGLQDEKMSLNLISRELLLGARFSF</sequence>
<gene>
    <name evidence="4" type="ORF">A9K58_06010</name>
</gene>